<dbReference type="InterPro" id="IPR050187">
    <property type="entry name" value="Lipid_Phosphate_FormReg"/>
</dbReference>
<gene>
    <name evidence="10" type="ORF">H8717_07590</name>
</gene>
<dbReference type="NCBIfam" id="TIGR00147">
    <property type="entry name" value="YegS/Rv2252/BmrU family lipid kinase"/>
    <property type="match status" value="1"/>
</dbReference>
<sequence length="314" mass="34610">MKRLLMVVNPHAGKQHFKGKLLDLIDICTRQGYDTTVLTTQGRGDAAGIVRERAALYEKIICCGGDGTLNEVISGLMACPPQERPPLGYIPAGTTNDLAATLGIDRDPFAACRDIFSGTEIPYDIGSFNENRCFSYIAAFGAFTEVSYQTPQPLKNTLGHFAYLLEGTRRLSELHPYRMQVRHDGGTIEGDFIFGAVCNTRSIGGLLRFDRRDADPADGLFELLLVRMPRSIADLSRILAGLHSRRFDEDAVIFLHTAHAAFLCREDTAWSLDGEDGGAHRRCQIRNNPGAVRFLYDFTAHAAAQRQAGILNGF</sequence>
<dbReference type="EMBL" id="JACRTB010000010">
    <property type="protein sequence ID" value="MBC8576266.1"/>
    <property type="molecule type" value="Genomic_DNA"/>
</dbReference>
<name>A0ABR7NIL4_9FIRM</name>
<dbReference type="InterPro" id="IPR045540">
    <property type="entry name" value="YegS/DAGK_C"/>
</dbReference>
<dbReference type="Gene3D" id="2.60.200.40">
    <property type="match status" value="1"/>
</dbReference>
<evidence type="ECO:0000259" key="9">
    <source>
        <dbReference type="PROSITE" id="PS50146"/>
    </source>
</evidence>
<protein>
    <submittedName>
        <fullName evidence="10">Diacylglycerol kinase family lipid kinase</fullName>
    </submittedName>
</protein>
<evidence type="ECO:0000256" key="1">
    <source>
        <dbReference type="ARBA" id="ARBA00001946"/>
    </source>
</evidence>
<keyword evidence="11" id="KW-1185">Reference proteome</keyword>
<keyword evidence="5 10" id="KW-0418">Kinase</keyword>
<proteinExistence type="inferred from homology"/>
<evidence type="ECO:0000256" key="5">
    <source>
        <dbReference type="ARBA" id="ARBA00022777"/>
    </source>
</evidence>
<comment type="caution">
    <text evidence="10">The sequence shown here is derived from an EMBL/GenBank/DDBJ whole genome shotgun (WGS) entry which is preliminary data.</text>
</comment>
<evidence type="ECO:0000256" key="2">
    <source>
        <dbReference type="ARBA" id="ARBA00005983"/>
    </source>
</evidence>
<evidence type="ECO:0000313" key="11">
    <source>
        <dbReference type="Proteomes" id="UP000658131"/>
    </source>
</evidence>
<evidence type="ECO:0000313" key="10">
    <source>
        <dbReference type="EMBL" id="MBC8576266.1"/>
    </source>
</evidence>
<dbReference type="Proteomes" id="UP000658131">
    <property type="component" value="Unassembled WGS sequence"/>
</dbReference>
<comment type="cofactor">
    <cofactor evidence="1">
        <name>Mg(2+)</name>
        <dbReference type="ChEBI" id="CHEBI:18420"/>
    </cofactor>
</comment>
<keyword evidence="7" id="KW-0443">Lipid metabolism</keyword>
<keyword evidence="7" id="KW-0594">Phospholipid biosynthesis</keyword>
<keyword evidence="3" id="KW-0808">Transferase</keyword>
<dbReference type="GO" id="GO:0016301">
    <property type="term" value="F:kinase activity"/>
    <property type="evidence" value="ECO:0007669"/>
    <property type="project" value="UniProtKB-KW"/>
</dbReference>
<evidence type="ECO:0000256" key="7">
    <source>
        <dbReference type="ARBA" id="ARBA00023209"/>
    </source>
</evidence>
<dbReference type="InterPro" id="IPR001206">
    <property type="entry name" value="Diacylglycerol_kinase_cat_dom"/>
</dbReference>
<feature type="domain" description="DAGKc" evidence="9">
    <location>
        <begin position="1"/>
        <end position="131"/>
    </location>
</feature>
<keyword evidence="8" id="KW-1208">Phospholipid metabolism</keyword>
<keyword evidence="6" id="KW-0067">ATP-binding</keyword>
<evidence type="ECO:0000256" key="3">
    <source>
        <dbReference type="ARBA" id="ARBA00022679"/>
    </source>
</evidence>
<dbReference type="RefSeq" id="WP_262399802.1">
    <property type="nucleotide sequence ID" value="NZ_JACRTB010000010.1"/>
</dbReference>
<dbReference type="PANTHER" id="PTHR12358:SF54">
    <property type="entry name" value="SPHINGOSINE KINASE RELATED PROTEIN"/>
    <property type="match status" value="1"/>
</dbReference>
<dbReference type="SMART" id="SM00046">
    <property type="entry name" value="DAGKc"/>
    <property type="match status" value="1"/>
</dbReference>
<dbReference type="Pfam" id="PF19279">
    <property type="entry name" value="YegS_C"/>
    <property type="match status" value="1"/>
</dbReference>
<dbReference type="InterPro" id="IPR016064">
    <property type="entry name" value="NAD/diacylglycerol_kinase_sf"/>
</dbReference>
<dbReference type="InterPro" id="IPR005218">
    <property type="entry name" value="Diacylglycerol/lipid_kinase"/>
</dbReference>
<evidence type="ECO:0000256" key="8">
    <source>
        <dbReference type="ARBA" id="ARBA00023264"/>
    </source>
</evidence>
<dbReference type="InterPro" id="IPR017438">
    <property type="entry name" value="ATP-NAD_kinase_N"/>
</dbReference>
<organism evidence="10 11">
    <name type="scientific">Yanshouia hominis</name>
    <dbReference type="NCBI Taxonomy" id="2763673"/>
    <lineage>
        <taxon>Bacteria</taxon>
        <taxon>Bacillati</taxon>
        <taxon>Bacillota</taxon>
        <taxon>Clostridia</taxon>
        <taxon>Eubacteriales</taxon>
        <taxon>Oscillospiraceae</taxon>
        <taxon>Yanshouia</taxon>
    </lineage>
</organism>
<accession>A0ABR7NIL4</accession>
<reference evidence="10 11" key="1">
    <citation type="submission" date="2020-08" db="EMBL/GenBank/DDBJ databases">
        <title>Genome public.</title>
        <authorList>
            <person name="Liu C."/>
            <person name="Sun Q."/>
        </authorList>
    </citation>
    <scope>NUCLEOTIDE SEQUENCE [LARGE SCALE GENOMIC DNA]</scope>
    <source>
        <strain evidence="10 11">BX1</strain>
    </source>
</reference>
<keyword evidence="4" id="KW-0547">Nucleotide-binding</keyword>
<dbReference type="SUPFAM" id="SSF111331">
    <property type="entry name" value="NAD kinase/diacylglycerol kinase-like"/>
    <property type="match status" value="1"/>
</dbReference>
<dbReference type="Gene3D" id="3.40.50.10330">
    <property type="entry name" value="Probable inorganic polyphosphate/atp-NAD kinase, domain 1"/>
    <property type="match status" value="1"/>
</dbReference>
<dbReference type="PROSITE" id="PS50146">
    <property type="entry name" value="DAGK"/>
    <property type="match status" value="1"/>
</dbReference>
<keyword evidence="7" id="KW-0444">Lipid biosynthesis</keyword>
<dbReference type="PANTHER" id="PTHR12358">
    <property type="entry name" value="SPHINGOSINE KINASE"/>
    <property type="match status" value="1"/>
</dbReference>
<comment type="similarity">
    <text evidence="2">Belongs to the diacylglycerol/lipid kinase family.</text>
</comment>
<evidence type="ECO:0000256" key="4">
    <source>
        <dbReference type="ARBA" id="ARBA00022741"/>
    </source>
</evidence>
<evidence type="ECO:0000256" key="6">
    <source>
        <dbReference type="ARBA" id="ARBA00022840"/>
    </source>
</evidence>
<dbReference type="Pfam" id="PF00781">
    <property type="entry name" value="DAGK_cat"/>
    <property type="match status" value="1"/>
</dbReference>